<feature type="region of interest" description="Disordered" evidence="1">
    <location>
        <begin position="1"/>
        <end position="35"/>
    </location>
</feature>
<name>A0A392VYX4_9FABA</name>
<keyword evidence="3" id="KW-1185">Reference proteome</keyword>
<evidence type="ECO:0000313" key="3">
    <source>
        <dbReference type="Proteomes" id="UP000265520"/>
    </source>
</evidence>
<dbReference type="AlphaFoldDB" id="A0A392VYX4"/>
<dbReference type="Proteomes" id="UP000265520">
    <property type="component" value="Unassembled WGS sequence"/>
</dbReference>
<reference evidence="2 3" key="1">
    <citation type="journal article" date="2018" name="Front. Plant Sci.">
        <title>Red Clover (Trifolium pratense) and Zigzag Clover (T. medium) - A Picture of Genomic Similarities and Differences.</title>
        <authorList>
            <person name="Dluhosova J."/>
            <person name="Istvanek J."/>
            <person name="Nedelnik J."/>
            <person name="Repkova J."/>
        </authorList>
    </citation>
    <scope>NUCLEOTIDE SEQUENCE [LARGE SCALE GENOMIC DNA]</scope>
    <source>
        <strain evidence="3">cv. 10/8</strain>
        <tissue evidence="2">Leaf</tissue>
    </source>
</reference>
<evidence type="ECO:0000256" key="1">
    <source>
        <dbReference type="SAM" id="MobiDB-lite"/>
    </source>
</evidence>
<dbReference type="EMBL" id="LXQA011307634">
    <property type="protein sequence ID" value="MCI92689.1"/>
    <property type="molecule type" value="Genomic_DNA"/>
</dbReference>
<organism evidence="2 3">
    <name type="scientific">Trifolium medium</name>
    <dbReference type="NCBI Taxonomy" id="97028"/>
    <lineage>
        <taxon>Eukaryota</taxon>
        <taxon>Viridiplantae</taxon>
        <taxon>Streptophyta</taxon>
        <taxon>Embryophyta</taxon>
        <taxon>Tracheophyta</taxon>
        <taxon>Spermatophyta</taxon>
        <taxon>Magnoliopsida</taxon>
        <taxon>eudicotyledons</taxon>
        <taxon>Gunneridae</taxon>
        <taxon>Pentapetalae</taxon>
        <taxon>rosids</taxon>
        <taxon>fabids</taxon>
        <taxon>Fabales</taxon>
        <taxon>Fabaceae</taxon>
        <taxon>Papilionoideae</taxon>
        <taxon>50 kb inversion clade</taxon>
        <taxon>NPAAA clade</taxon>
        <taxon>Hologalegina</taxon>
        <taxon>IRL clade</taxon>
        <taxon>Trifolieae</taxon>
        <taxon>Trifolium</taxon>
    </lineage>
</organism>
<feature type="non-terminal residue" evidence="2">
    <location>
        <position position="35"/>
    </location>
</feature>
<feature type="compositionally biased region" description="Pro residues" evidence="1">
    <location>
        <begin position="19"/>
        <end position="28"/>
    </location>
</feature>
<protein>
    <submittedName>
        <fullName evidence="2">Uncharacterized protein</fullName>
    </submittedName>
</protein>
<evidence type="ECO:0000313" key="2">
    <source>
        <dbReference type="EMBL" id="MCI92689.1"/>
    </source>
</evidence>
<comment type="caution">
    <text evidence="2">The sequence shown here is derived from an EMBL/GenBank/DDBJ whole genome shotgun (WGS) entry which is preliminary data.</text>
</comment>
<proteinExistence type="predicted"/>
<sequence>MSSPEAIEIPSEIPTSEHQPPPEQPTPDQPTSEHH</sequence>
<accession>A0A392VYX4</accession>